<accession>A0A1I1ZBT5</accession>
<dbReference type="RefSeq" id="WP_177194637.1">
    <property type="nucleotide sequence ID" value="NZ_FONT01000001.1"/>
</dbReference>
<organism evidence="2 3">
    <name type="scientific">Alteribacillus iranensis</name>
    <dbReference type="NCBI Taxonomy" id="930128"/>
    <lineage>
        <taxon>Bacteria</taxon>
        <taxon>Bacillati</taxon>
        <taxon>Bacillota</taxon>
        <taxon>Bacilli</taxon>
        <taxon>Bacillales</taxon>
        <taxon>Bacillaceae</taxon>
        <taxon>Alteribacillus</taxon>
    </lineage>
</organism>
<dbReference type="STRING" id="930128.SAMN05192532_101154"/>
<dbReference type="InterPro" id="IPR003791">
    <property type="entry name" value="UPF0178"/>
</dbReference>
<dbReference type="PANTHER" id="PTHR35146">
    <property type="entry name" value="UPF0178 PROTEIN YAII"/>
    <property type="match status" value="1"/>
</dbReference>
<dbReference type="EMBL" id="FONT01000001">
    <property type="protein sequence ID" value="SFE29196.1"/>
    <property type="molecule type" value="Genomic_DNA"/>
</dbReference>
<gene>
    <name evidence="2" type="ORF">SAMN05192532_101154</name>
</gene>
<evidence type="ECO:0000313" key="2">
    <source>
        <dbReference type="EMBL" id="SFE29196.1"/>
    </source>
</evidence>
<reference evidence="2 3" key="1">
    <citation type="submission" date="2016-10" db="EMBL/GenBank/DDBJ databases">
        <authorList>
            <person name="de Groot N.N."/>
        </authorList>
    </citation>
    <scope>NUCLEOTIDE SEQUENCE [LARGE SCALE GENOMIC DNA]</scope>
    <source>
        <strain evidence="2 3">DSM 23995</strain>
    </source>
</reference>
<keyword evidence="3" id="KW-1185">Reference proteome</keyword>
<dbReference type="PANTHER" id="PTHR35146:SF1">
    <property type="entry name" value="UPF0178 PROTEIN YAII"/>
    <property type="match status" value="1"/>
</dbReference>
<dbReference type="Pfam" id="PF02639">
    <property type="entry name" value="DUF188"/>
    <property type="match status" value="1"/>
</dbReference>
<comment type="similarity">
    <text evidence="1">Belongs to the UPF0178 family.</text>
</comment>
<proteinExistence type="inferred from homology"/>
<dbReference type="Proteomes" id="UP000199516">
    <property type="component" value="Unassembled WGS sequence"/>
</dbReference>
<sequence>MKTEIDSIAKKYGILSYFISTTSHVSGNEYYSKVVTLDADPEAVDLYIINHMEKNDVIITQDNGLAAVVLEKGGHVVSPRGNVYNRADIQQLLLGRFTGLEIKRKKIKPRNTKPFRRQDRENFSHALEKLLSENEQWRR</sequence>
<evidence type="ECO:0000256" key="1">
    <source>
        <dbReference type="ARBA" id="ARBA00008522"/>
    </source>
</evidence>
<dbReference type="AlphaFoldDB" id="A0A1I1ZBT5"/>
<name>A0A1I1ZBT5_9BACI</name>
<protein>
    <submittedName>
        <fullName evidence="2">Uncharacterized protein</fullName>
    </submittedName>
</protein>
<evidence type="ECO:0000313" key="3">
    <source>
        <dbReference type="Proteomes" id="UP000199516"/>
    </source>
</evidence>